<reference evidence="4 6" key="1">
    <citation type="submission" date="2015-11" db="EMBL/GenBank/DDBJ databases">
        <title>Genomic analysis of 38 Legionella species identifies large and diverse effector repertoires.</title>
        <authorList>
            <person name="Burstein D."/>
            <person name="Amaro F."/>
            <person name="Zusman T."/>
            <person name="Lifshitz Z."/>
            <person name="Cohen O."/>
            <person name="Gilbert J.A."/>
            <person name="Pupko T."/>
            <person name="Shuman H.A."/>
            <person name="Segal G."/>
        </authorList>
    </citation>
    <scope>NUCLEOTIDE SEQUENCE [LARGE SCALE GENOMIC DNA]</scope>
    <source>
        <strain evidence="4 6">SC-18-C9</strain>
    </source>
</reference>
<evidence type="ECO:0000313" key="7">
    <source>
        <dbReference type="Proteomes" id="UP000255110"/>
    </source>
</evidence>
<evidence type="ECO:0000313" key="4">
    <source>
        <dbReference type="EMBL" id="KTD71663.1"/>
    </source>
</evidence>
<dbReference type="EMBL" id="LNYZ01000030">
    <property type="protein sequence ID" value="KTD71663.1"/>
    <property type="molecule type" value="Genomic_DNA"/>
</dbReference>
<name>A0A378LI99_9GAMM</name>
<reference evidence="5 7" key="2">
    <citation type="submission" date="2018-06" db="EMBL/GenBank/DDBJ databases">
        <authorList>
            <consortium name="Pathogen Informatics"/>
            <person name="Doyle S."/>
        </authorList>
    </citation>
    <scope>NUCLEOTIDE SEQUENCE [LARGE SCALE GENOMIC DNA]</scope>
    <source>
        <strain evidence="5 7">NCTC11991</strain>
    </source>
</reference>
<dbReference type="OrthoDB" id="5636951at2"/>
<dbReference type="Pfam" id="PF18172">
    <property type="entry name" value="LepB_GAP_N"/>
    <property type="match status" value="1"/>
</dbReference>
<keyword evidence="1" id="KW-0472">Membrane</keyword>
<evidence type="ECO:0000259" key="3">
    <source>
        <dbReference type="Pfam" id="PF18227"/>
    </source>
</evidence>
<keyword evidence="1" id="KW-0812">Transmembrane</keyword>
<evidence type="ECO:0000259" key="2">
    <source>
        <dbReference type="Pfam" id="PF18172"/>
    </source>
</evidence>
<dbReference type="AlphaFoldDB" id="A0A378LI99"/>
<feature type="transmembrane region" description="Helical" evidence="1">
    <location>
        <begin position="1161"/>
        <end position="1182"/>
    </location>
</feature>
<feature type="domain" description="LepB GAP" evidence="3">
    <location>
        <begin position="728"/>
        <end position="807"/>
    </location>
</feature>
<protein>
    <submittedName>
        <fullName evidence="4">Effector protein B, substrate of the Dot/Icm secretion system</fullName>
    </submittedName>
    <submittedName>
        <fullName evidence="5">LepB protein</fullName>
    </submittedName>
</protein>
<evidence type="ECO:0000313" key="6">
    <source>
        <dbReference type="Proteomes" id="UP000054820"/>
    </source>
</evidence>
<feature type="domain" description="LepB GAP" evidence="2">
    <location>
        <begin position="531"/>
        <end position="714"/>
    </location>
</feature>
<organism evidence="5 7">
    <name type="scientific">Legionella steigerwaltii</name>
    <dbReference type="NCBI Taxonomy" id="460"/>
    <lineage>
        <taxon>Bacteria</taxon>
        <taxon>Pseudomonadati</taxon>
        <taxon>Pseudomonadota</taxon>
        <taxon>Gammaproteobacteria</taxon>
        <taxon>Legionellales</taxon>
        <taxon>Legionellaceae</taxon>
        <taxon>Legionella</taxon>
    </lineage>
</organism>
<dbReference type="Proteomes" id="UP000054820">
    <property type="component" value="Unassembled WGS sequence"/>
</dbReference>
<dbReference type="Gene3D" id="1.25.40.830">
    <property type="match status" value="1"/>
</dbReference>
<dbReference type="InterPro" id="IPR041585">
    <property type="entry name" value="LepB_GAP_N"/>
</dbReference>
<dbReference type="EMBL" id="UGOY01000001">
    <property type="protein sequence ID" value="STY23831.1"/>
    <property type="molecule type" value="Genomic_DNA"/>
</dbReference>
<dbReference type="Proteomes" id="UP000255110">
    <property type="component" value="Unassembled WGS sequence"/>
</dbReference>
<accession>A0A378LI99</accession>
<evidence type="ECO:0000256" key="1">
    <source>
        <dbReference type="SAM" id="Phobius"/>
    </source>
</evidence>
<sequence length="1226" mass="140878">MPDKKFDILSYTIDQDQVTVANQWADTFIYNSKDDIAANMSQLLLACLACGDFKTRTYLSRSSELQAPSDQLTIADYLSHASRIVLDYQELTETNRKELLNYFPTPGVKNTVFSRSATHNVSRNIKGTVIEGKGVLLGLAGQLPSLIKTPQDFGINIAMGGMGKTNFYGNKISDNGCSGHLYFHRNDSDNLLLFGLEQTAPPASALEFLLGAKKYPEEVQQNHDQFGQGHSLKGASDTYTAAGSLYFSDPVYQAKLLLEKGVFPPDKYGAMQVTITDENWPYIKQFLGKLKATLAEDESHKKKLLELLLSKPATATAAKREYLSYIALDFDSYLKRIYQIFIVQSQLDVEKQLTLFNLQSKLLATIKQLQQGHIESYETFKDQITEIIETKDTQPEYQRAILRIQNLFELQLEIDPKFKQTHEELLLKNLYDDLQEESKIILERLLGFQRHFQELPNVNELESPQRFLQQIEMHIKALQNPFSTISEEIDLSSSWVMCESPASITMDSIEKLKQTIEDAKSFTQPITLTSKDALSFSELISVWEEKLLPFTQINLIDYREFNLSDLAKQFNEYVDTVAQQSELFNFWNHQPLQTTNLFVDFFTKQPEYELGHDFVVQYRESTLLKRLFYLDPACLNPLDFKPYKELNAEYKKHHPNSYWCKVNELLAAGHDIIRTLCVLKTQQNAKSSWEDMSHTVTLFRGAIEQFKKTNKDLQHFHNTAQKSPVEVFESPFFYALNNEALQKMNGVQLAAVCLEELNATAPSVLVKRITNHQALWQRMDQSFQSEEFKFKKSIDVEKKILSLRQIRYFWELVQQFQEQEALENKKDIFVTLQSALKESSSIFGAAEAIENAQKEMGQLQEYVLQQQNLATEQDKAIALSLLEEKHNNLPEKQRKHYESQLIQAKKDTYQFYLEKINASQNIEERKTLFTILNQLFGKLPPDVQKQFQMEHKIKQIENILYGYCDRLKNATTVTDKKRIFDDPILRQTIEDFESLTSPLISESAKKIHKQLTQAKLIYEKLLDAQLIGQEYLVKPLDTLINQFAPILDNIQTSLHSQLIGAALNDNTLHQAILKKVGNKKFTSVLIRDLLTLKEFREKKIELSKKKKYGNEYDQSINQFYEEALNIRLSGLPVRNQADGLMKAATHEFSPRHDTRRLIADIAMIVTAFFGIGFFVGLGRLAAGKTLFFSSAKTDREVEFGNQWLCKYKKLPPTEESETQLLTAPAA</sequence>
<keyword evidence="1" id="KW-1133">Transmembrane helix</keyword>
<evidence type="ECO:0000313" key="5">
    <source>
        <dbReference type="EMBL" id="STY23831.1"/>
    </source>
</evidence>
<dbReference type="Pfam" id="PF18227">
    <property type="entry name" value="LepB_GAP_C"/>
    <property type="match status" value="1"/>
</dbReference>
<proteinExistence type="predicted"/>
<dbReference type="InterPro" id="IPR040484">
    <property type="entry name" value="LepB_GAP_C"/>
</dbReference>
<gene>
    <name evidence="4" type="primary">lepB_2</name>
    <name evidence="4" type="ORF">Lstg_2871</name>
    <name evidence="5" type="ORF">NCTC11991_02441</name>
</gene>
<dbReference type="RefSeq" id="WP_058478391.1">
    <property type="nucleotide sequence ID" value="NZ_CAAAIO010000021.1"/>
</dbReference>
<dbReference type="Gene3D" id="1.20.120.1700">
    <property type="match status" value="1"/>
</dbReference>
<keyword evidence="6" id="KW-1185">Reference proteome</keyword>